<feature type="transmembrane region" description="Helical" evidence="2">
    <location>
        <begin position="172"/>
        <end position="193"/>
    </location>
</feature>
<dbReference type="Proteomes" id="UP001164705">
    <property type="component" value="Chromosome"/>
</dbReference>
<dbReference type="EMBL" id="CP113088">
    <property type="protein sequence ID" value="WAC03506.1"/>
    <property type="molecule type" value="Genomic_DNA"/>
</dbReference>
<feature type="coiled-coil region" evidence="1">
    <location>
        <begin position="212"/>
        <end position="246"/>
    </location>
</feature>
<dbReference type="RefSeq" id="WP_267678089.1">
    <property type="nucleotide sequence ID" value="NZ_CP113088.1"/>
</dbReference>
<evidence type="ECO:0000313" key="4">
    <source>
        <dbReference type="Proteomes" id="UP001164705"/>
    </source>
</evidence>
<protein>
    <submittedName>
        <fullName evidence="3">Uncharacterized protein</fullName>
    </submittedName>
</protein>
<evidence type="ECO:0000256" key="2">
    <source>
        <dbReference type="SAM" id="Phobius"/>
    </source>
</evidence>
<keyword evidence="2" id="KW-1133">Transmembrane helix</keyword>
<keyword evidence="2" id="KW-0472">Membrane</keyword>
<dbReference type="KEGG" id="lnu:N7U66_08495"/>
<name>A0A9E8MY46_9FLAO</name>
<accession>A0A9E8MY46</accession>
<keyword evidence="4" id="KW-1185">Reference proteome</keyword>
<evidence type="ECO:0000313" key="3">
    <source>
        <dbReference type="EMBL" id="WAC03506.1"/>
    </source>
</evidence>
<proteinExistence type="predicted"/>
<evidence type="ECO:0000256" key="1">
    <source>
        <dbReference type="SAM" id="Coils"/>
    </source>
</evidence>
<sequence>MQLKVRKEKAIEILEKRKKEIDEPGFDPKVWKHKTEDNLKEIFGGLDFKWTQIDGINFNSSFTDLSASVLATGKLQARKYLNSYIEQIIEFTEIQDSIVEENERYFEQENKTLKSQMMDVVSSSNTILEDRNELLSDINAKSVEIKSLKENTVQLNKITLNKLLGLIKNLPIGQTIGLFTTLFGIIGFSFWLGKTIKENSFLKSEFELQTKINKLNSDKEKLDSNIYKLEAENNNLKQEIEVFKNKE</sequence>
<organism evidence="3 4">
    <name type="scientific">Lacinutrix neustonica</name>
    <dbReference type="NCBI Taxonomy" id="2980107"/>
    <lineage>
        <taxon>Bacteria</taxon>
        <taxon>Pseudomonadati</taxon>
        <taxon>Bacteroidota</taxon>
        <taxon>Flavobacteriia</taxon>
        <taxon>Flavobacteriales</taxon>
        <taxon>Flavobacteriaceae</taxon>
        <taxon>Lacinutrix</taxon>
    </lineage>
</organism>
<reference evidence="3" key="1">
    <citation type="submission" date="2022-11" db="EMBL/GenBank/DDBJ databases">
        <title>Lacinutrix neustonica HL-RS19T sp. nov., isolated from the surface microlayer sample of brackish Lake Shihwa.</title>
        <authorList>
            <person name="Choi J.Y."/>
            <person name="Hwang C.Y."/>
        </authorList>
    </citation>
    <scope>NUCLEOTIDE SEQUENCE</scope>
    <source>
        <strain evidence="3">HL-RS19</strain>
    </source>
</reference>
<dbReference type="AlphaFoldDB" id="A0A9E8MY46"/>
<keyword evidence="2" id="KW-0812">Transmembrane</keyword>
<keyword evidence="1" id="KW-0175">Coiled coil</keyword>
<gene>
    <name evidence="3" type="ORF">N7U66_08495</name>
</gene>